<dbReference type="InterPro" id="IPR029063">
    <property type="entry name" value="SAM-dependent_MTases_sf"/>
</dbReference>
<dbReference type="GO" id="GO:0006415">
    <property type="term" value="P:translational termination"/>
    <property type="evidence" value="ECO:0007669"/>
    <property type="project" value="EnsemblPlants"/>
</dbReference>
<dbReference type="GO" id="GO:0032259">
    <property type="term" value="P:methylation"/>
    <property type="evidence" value="ECO:0007669"/>
    <property type="project" value="UniProtKB-KW"/>
</dbReference>
<evidence type="ECO:0000313" key="9">
    <source>
        <dbReference type="Proteomes" id="UP000017836"/>
    </source>
</evidence>
<keyword evidence="4" id="KW-0808">Transferase</keyword>
<keyword evidence="6" id="KW-0539">Nucleus</keyword>
<keyword evidence="5" id="KW-0949">S-adenosyl-L-methionine</keyword>
<gene>
    <name evidence="8" type="ORF">AMTR_s00013p00212680</name>
</gene>
<evidence type="ECO:0000256" key="3">
    <source>
        <dbReference type="ARBA" id="ARBA00022603"/>
    </source>
</evidence>
<proteinExistence type="inferred from homology"/>
<reference evidence="9" key="1">
    <citation type="journal article" date="2013" name="Science">
        <title>The Amborella genome and the evolution of flowering plants.</title>
        <authorList>
            <consortium name="Amborella Genome Project"/>
        </authorList>
    </citation>
    <scope>NUCLEOTIDE SEQUENCE [LARGE SCALE GENOMIC DNA]</scope>
</reference>
<dbReference type="InterPro" id="IPR007848">
    <property type="entry name" value="Small_mtfrase_dom"/>
</dbReference>
<dbReference type="PANTHER" id="PTHR45875">
    <property type="entry name" value="METHYLTRANSFERASE N6AMT1"/>
    <property type="match status" value="1"/>
</dbReference>
<dbReference type="GO" id="GO:0005634">
    <property type="term" value="C:nucleus"/>
    <property type="evidence" value="ECO:0007669"/>
    <property type="project" value="UniProtKB-SubCell"/>
</dbReference>
<sequence>MTKEHDEANNALVCSGNSSRCAQIRLVASDPEVYEPCDDSFALVDALLAERANLVEFKPNLCMEIGCGSGYVITSLAIMLASQGRTGVHYMATDLNEVAAQVTCKTLEAHGVHAEIVCTDIASGLDRRLVGMVDVMVVNPPYVPTPEEEVGCHGIAASWAGGEHGRRVIDRILLVVQHLLSIRGWFYLVTLTANNPLEICLMMREKGYESRIIVQRSTEEESLHVLKFWRSKDSPPQRESNTANASSDSSYFTLPRWAFWRGR</sequence>
<comment type="subcellular location">
    <subcellularLocation>
        <location evidence="1">Nucleus</location>
    </subcellularLocation>
</comment>
<dbReference type="GO" id="GO:0005829">
    <property type="term" value="C:cytosol"/>
    <property type="evidence" value="ECO:0007669"/>
    <property type="project" value="EnsemblPlants"/>
</dbReference>
<keyword evidence="9" id="KW-1185">Reference proteome</keyword>
<evidence type="ECO:0000256" key="5">
    <source>
        <dbReference type="ARBA" id="ARBA00022691"/>
    </source>
</evidence>
<evidence type="ECO:0000256" key="2">
    <source>
        <dbReference type="ARBA" id="ARBA00006149"/>
    </source>
</evidence>
<organism evidence="8 9">
    <name type="scientific">Amborella trichopoda</name>
    <dbReference type="NCBI Taxonomy" id="13333"/>
    <lineage>
        <taxon>Eukaryota</taxon>
        <taxon>Viridiplantae</taxon>
        <taxon>Streptophyta</taxon>
        <taxon>Embryophyta</taxon>
        <taxon>Tracheophyta</taxon>
        <taxon>Spermatophyta</taxon>
        <taxon>Magnoliopsida</taxon>
        <taxon>Amborellales</taxon>
        <taxon>Amborellaceae</taxon>
        <taxon>Amborella</taxon>
    </lineage>
</organism>
<dbReference type="GO" id="GO:0008276">
    <property type="term" value="F:protein methyltransferase activity"/>
    <property type="evidence" value="ECO:0000318"/>
    <property type="project" value="GO_Central"/>
</dbReference>
<comment type="similarity">
    <text evidence="2">Belongs to the eukaryotic/archaeal PrmC-related family.</text>
</comment>
<dbReference type="SUPFAM" id="SSF53335">
    <property type="entry name" value="S-adenosyl-L-methionine-dependent methyltransferases"/>
    <property type="match status" value="1"/>
</dbReference>
<evidence type="ECO:0000259" key="7">
    <source>
        <dbReference type="Pfam" id="PF05175"/>
    </source>
</evidence>
<dbReference type="EMBL" id="KI392979">
    <property type="protein sequence ID" value="ERN09971.1"/>
    <property type="molecule type" value="Genomic_DNA"/>
</dbReference>
<dbReference type="CDD" id="cd02440">
    <property type="entry name" value="AdoMet_MTases"/>
    <property type="match status" value="1"/>
</dbReference>
<dbReference type="FunFam" id="3.40.50.150:FF:000077">
    <property type="entry name" value="HemK methyltransferase family member 2"/>
    <property type="match status" value="1"/>
</dbReference>
<dbReference type="GO" id="GO:0035657">
    <property type="term" value="C:eRF1 methyltransferase complex"/>
    <property type="evidence" value="ECO:0000318"/>
    <property type="project" value="GO_Central"/>
</dbReference>
<dbReference type="InterPro" id="IPR002052">
    <property type="entry name" value="DNA_methylase_N6_adenine_CS"/>
</dbReference>
<feature type="domain" description="Methyltransferase small" evidence="7">
    <location>
        <begin position="61"/>
        <end position="143"/>
    </location>
</feature>
<dbReference type="AlphaFoldDB" id="W1PQI0"/>
<dbReference type="HOGENOM" id="CLU_018398_6_0_1"/>
<dbReference type="GO" id="GO:0060586">
    <property type="term" value="P:multicellular organismal-level iron ion homeostasis"/>
    <property type="evidence" value="ECO:0007669"/>
    <property type="project" value="EnsemblPlants"/>
</dbReference>
<keyword evidence="3" id="KW-0489">Methyltransferase</keyword>
<dbReference type="GO" id="GO:0008757">
    <property type="term" value="F:S-adenosylmethionine-dependent methyltransferase activity"/>
    <property type="evidence" value="ECO:0000318"/>
    <property type="project" value="GO_Central"/>
</dbReference>
<dbReference type="eggNOG" id="KOG3191">
    <property type="taxonomic scope" value="Eukaryota"/>
</dbReference>
<evidence type="ECO:0000256" key="1">
    <source>
        <dbReference type="ARBA" id="ARBA00004123"/>
    </source>
</evidence>
<dbReference type="Gene3D" id="3.40.50.150">
    <property type="entry name" value="Vaccinia Virus protein VP39"/>
    <property type="match status" value="1"/>
</dbReference>
<dbReference type="GO" id="GO:0003676">
    <property type="term" value="F:nucleic acid binding"/>
    <property type="evidence" value="ECO:0007669"/>
    <property type="project" value="InterPro"/>
</dbReference>
<evidence type="ECO:0000256" key="6">
    <source>
        <dbReference type="ARBA" id="ARBA00023242"/>
    </source>
</evidence>
<dbReference type="Proteomes" id="UP000017836">
    <property type="component" value="Unassembled WGS sequence"/>
</dbReference>
<protein>
    <recommendedName>
        <fullName evidence="7">Methyltransferase small domain-containing protein</fullName>
    </recommendedName>
</protein>
<accession>W1PQI0</accession>
<dbReference type="InterPro" id="IPR052190">
    <property type="entry name" value="Euk-Arch_PrmC-MTase"/>
</dbReference>
<dbReference type="OMA" id="EWDDWME"/>
<name>W1PQI0_AMBTC</name>
<evidence type="ECO:0000313" key="8">
    <source>
        <dbReference type="EMBL" id="ERN09971.1"/>
    </source>
</evidence>
<dbReference type="Pfam" id="PF05175">
    <property type="entry name" value="MTS"/>
    <property type="match status" value="1"/>
</dbReference>
<dbReference type="Gramene" id="ERN09971">
    <property type="protein sequence ID" value="ERN09971"/>
    <property type="gene ID" value="AMTR_s00013p00212680"/>
</dbReference>
<dbReference type="PROSITE" id="PS00092">
    <property type="entry name" value="N6_MTASE"/>
    <property type="match status" value="1"/>
</dbReference>
<dbReference type="STRING" id="13333.W1PQI0"/>
<evidence type="ECO:0000256" key="4">
    <source>
        <dbReference type="ARBA" id="ARBA00022679"/>
    </source>
</evidence>
<dbReference type="PANTHER" id="PTHR45875:SF1">
    <property type="entry name" value="METHYLTRANSFERASE N6AMT1"/>
    <property type="match status" value="1"/>
</dbReference>